<dbReference type="PANTHER" id="PTHR12112:SF22">
    <property type="entry name" value="MANGANESE-DEPENDENT INORGANIC PYROPHOSPHATASE-RELATED"/>
    <property type="match status" value="1"/>
</dbReference>
<evidence type="ECO:0000256" key="5">
    <source>
        <dbReference type="ARBA" id="ARBA00023211"/>
    </source>
</evidence>
<dbReference type="EMBL" id="BCNO01000001">
    <property type="protein sequence ID" value="GAQ93992.1"/>
    <property type="molecule type" value="Genomic_DNA"/>
</dbReference>
<dbReference type="Pfam" id="PF02833">
    <property type="entry name" value="DHHA2"/>
    <property type="match status" value="1"/>
</dbReference>
<dbReference type="Gene3D" id="3.90.1640.10">
    <property type="entry name" value="inorganic pyrophosphatase (n-terminal core)"/>
    <property type="match status" value="1"/>
</dbReference>
<proteinExistence type="predicted"/>
<dbReference type="InterPro" id="IPR038763">
    <property type="entry name" value="DHH_sf"/>
</dbReference>
<comment type="cofactor">
    <cofactor evidence="1">
        <name>Mn(2+)</name>
        <dbReference type="ChEBI" id="CHEBI:29035"/>
    </cofactor>
</comment>
<evidence type="ECO:0000256" key="3">
    <source>
        <dbReference type="ARBA" id="ARBA00022723"/>
    </source>
</evidence>
<evidence type="ECO:0000259" key="8">
    <source>
        <dbReference type="SMART" id="SM01131"/>
    </source>
</evidence>
<evidence type="ECO:0000256" key="6">
    <source>
        <dbReference type="ARBA" id="ARBA00032535"/>
    </source>
</evidence>
<gene>
    <name evidence="9" type="ORF">TAGGR_1157</name>
</gene>
<evidence type="ECO:0000313" key="9">
    <source>
        <dbReference type="EMBL" id="GAQ93992.1"/>
    </source>
</evidence>
<evidence type="ECO:0000256" key="1">
    <source>
        <dbReference type="ARBA" id="ARBA00001936"/>
    </source>
</evidence>
<dbReference type="OrthoDB" id="9766150at2"/>
<dbReference type="SMART" id="SM01131">
    <property type="entry name" value="DHHA2"/>
    <property type="match status" value="1"/>
</dbReference>
<dbReference type="RefSeq" id="WP_059175479.1">
    <property type="nucleotide sequence ID" value="NZ_BCNO01000001.1"/>
</dbReference>
<sequence length="299" mass="32681">MSDIYVIGHKAPDTDTVCSAIVYAGIKGYKPATAGPINEETEFALKQFGVPAPEVLENASGKTLVLVDHNEPGQRVDGAEKILAIIDHHKMNFNYPDPIFIHVEPVGSTATVIAKMFPNEVKANKAYAGLLLSAILSDTVIFKSPTTTEEDKKIAQELAQVAGISDITKFGVDLKKAKASIKGKPVADVVHVDFKDYDFKGKKVGIGQTEVVDIEEVYERKDEFVNYLNELKNSKGYDMVIFMATDIIKEGTELYYVGNAAIIEKAFNVKVSGPSVWLPGVMSRKKQVAPPVEKVYLEG</sequence>
<evidence type="ECO:0000256" key="2">
    <source>
        <dbReference type="ARBA" id="ARBA00012146"/>
    </source>
</evidence>
<dbReference type="Proteomes" id="UP000054976">
    <property type="component" value="Unassembled WGS sequence"/>
</dbReference>
<dbReference type="AlphaFoldDB" id="A0A0U9HLN0"/>
<dbReference type="GO" id="GO:0004427">
    <property type="term" value="F:inorganic diphosphate phosphatase activity"/>
    <property type="evidence" value="ECO:0007669"/>
    <property type="project" value="UniProtKB-EC"/>
</dbReference>
<reference evidence="10" key="1">
    <citation type="submission" date="2016-01" db="EMBL/GenBank/DDBJ databases">
        <title>Draft genome sequence of Thermodesulfovibrio aggregans strain TGE-P1.</title>
        <authorList>
            <person name="Sekiguchi Y."/>
            <person name="Ohashi A."/>
            <person name="Matsuura N."/>
            <person name="Tourlousse M.D."/>
        </authorList>
    </citation>
    <scope>NUCLEOTIDE SEQUENCE [LARGE SCALE GENOMIC DNA]</scope>
    <source>
        <strain evidence="10">TGE-P1</strain>
    </source>
</reference>
<dbReference type="FunFam" id="3.90.1640.10:FF:000001">
    <property type="entry name" value="Probable manganese-dependent inorganic pyrophosphatase"/>
    <property type="match status" value="1"/>
</dbReference>
<dbReference type="STRING" id="86166.TAGGR_1157"/>
<dbReference type="GO" id="GO:0005737">
    <property type="term" value="C:cytoplasm"/>
    <property type="evidence" value="ECO:0007669"/>
    <property type="project" value="InterPro"/>
</dbReference>
<keyword evidence="4" id="KW-0378">Hydrolase</keyword>
<dbReference type="PANTHER" id="PTHR12112">
    <property type="entry name" value="BNIP - RELATED"/>
    <property type="match status" value="1"/>
</dbReference>
<keyword evidence="10" id="KW-1185">Reference proteome</keyword>
<dbReference type="InterPro" id="IPR038222">
    <property type="entry name" value="DHHA2_dom_sf"/>
</dbReference>
<organism evidence="9 10">
    <name type="scientific">Thermodesulfovibrio aggregans</name>
    <dbReference type="NCBI Taxonomy" id="86166"/>
    <lineage>
        <taxon>Bacteria</taxon>
        <taxon>Pseudomonadati</taxon>
        <taxon>Nitrospirota</taxon>
        <taxon>Thermodesulfovibrionia</taxon>
        <taxon>Thermodesulfovibrionales</taxon>
        <taxon>Thermodesulfovibrionaceae</taxon>
        <taxon>Thermodesulfovibrio</taxon>
    </lineage>
</organism>
<dbReference type="NCBIfam" id="NF003877">
    <property type="entry name" value="PRK05427.1"/>
    <property type="match status" value="1"/>
</dbReference>
<name>A0A0U9HLN0_9BACT</name>
<evidence type="ECO:0000313" key="10">
    <source>
        <dbReference type="Proteomes" id="UP000054976"/>
    </source>
</evidence>
<comment type="catalytic activity">
    <reaction evidence="7">
        <text>diphosphate + H2O = 2 phosphate + H(+)</text>
        <dbReference type="Rhea" id="RHEA:24576"/>
        <dbReference type="ChEBI" id="CHEBI:15377"/>
        <dbReference type="ChEBI" id="CHEBI:15378"/>
        <dbReference type="ChEBI" id="CHEBI:33019"/>
        <dbReference type="ChEBI" id="CHEBI:43474"/>
        <dbReference type="EC" id="3.6.1.1"/>
    </reaction>
</comment>
<dbReference type="InterPro" id="IPR004097">
    <property type="entry name" value="DHHA2"/>
</dbReference>
<dbReference type="Pfam" id="PF01368">
    <property type="entry name" value="DHH"/>
    <property type="match status" value="1"/>
</dbReference>
<protein>
    <recommendedName>
        <fullName evidence="2">inorganic diphosphatase</fullName>
        <ecNumber evidence="2">3.6.1.1</ecNumber>
    </recommendedName>
    <alternativeName>
        <fullName evidence="6">Pyrophosphate phospho-hydrolase</fullName>
    </alternativeName>
</protein>
<dbReference type="Gene3D" id="3.10.310.20">
    <property type="entry name" value="DHHA2 domain"/>
    <property type="match status" value="1"/>
</dbReference>
<feature type="domain" description="DHHA2" evidence="8">
    <location>
        <begin position="171"/>
        <end position="296"/>
    </location>
</feature>
<evidence type="ECO:0000256" key="7">
    <source>
        <dbReference type="ARBA" id="ARBA00047820"/>
    </source>
</evidence>
<dbReference type="InterPro" id="IPR001667">
    <property type="entry name" value="DDH_dom"/>
</dbReference>
<dbReference type="GO" id="GO:0046872">
    <property type="term" value="F:metal ion binding"/>
    <property type="evidence" value="ECO:0007669"/>
    <property type="project" value="UniProtKB-KW"/>
</dbReference>
<evidence type="ECO:0000256" key="4">
    <source>
        <dbReference type="ARBA" id="ARBA00022801"/>
    </source>
</evidence>
<dbReference type="SUPFAM" id="SSF64182">
    <property type="entry name" value="DHH phosphoesterases"/>
    <property type="match status" value="1"/>
</dbReference>
<dbReference type="EC" id="3.6.1.1" evidence="2"/>
<accession>A0A0U9HLN0</accession>
<comment type="caution">
    <text evidence="9">The sequence shown here is derived from an EMBL/GenBank/DDBJ whole genome shotgun (WGS) entry which is preliminary data.</text>
</comment>
<keyword evidence="5" id="KW-0464">Manganese</keyword>
<keyword evidence="3" id="KW-0479">Metal-binding</keyword>